<dbReference type="PANTHER" id="PTHR40078:SF1">
    <property type="entry name" value="INTEGRAL MEMBRANE PROTEIN"/>
    <property type="match status" value="1"/>
</dbReference>
<protein>
    <submittedName>
        <fullName evidence="2">Membrane protein</fullName>
    </submittedName>
</protein>
<evidence type="ECO:0000256" key="1">
    <source>
        <dbReference type="SAM" id="Phobius"/>
    </source>
</evidence>
<proteinExistence type="predicted"/>
<sequence>MDRMKSTSAPVLGRLSPREQLTAGRLPRRLVQLVVGLVVYGFTMALMVRAKLGNDPWDVFHQGLSVRIGLSFGTVVILVGVLVLLLWIPLREMPGLGTVLNTILIGAAADVALHLISTPHAMSGRITFAAAGIVGNGVATAMYIGAQLGPGPRDGLMTSLHRRTGWPIGVVRTGLEITVVVVGLLLGGVFGVATLAYALLIGPLVQLMLPRFIVDLAPAALRQPRVRRDPDPYGSWLWSGRQFSEGWH</sequence>
<dbReference type="AlphaFoldDB" id="A0A3G9J3Q0"/>
<dbReference type="InterPro" id="IPR038750">
    <property type="entry name" value="YczE/YyaS-like"/>
</dbReference>
<feature type="transmembrane region" description="Helical" evidence="1">
    <location>
        <begin position="68"/>
        <end position="90"/>
    </location>
</feature>
<keyword evidence="1" id="KW-0812">Transmembrane</keyword>
<reference evidence="2 3" key="1">
    <citation type="submission" date="2018-11" db="EMBL/GenBank/DDBJ databases">
        <title>Complete genome sequence of Nocardioides baekrokdamisoli strain KCTC 39748.</title>
        <authorList>
            <person name="Kang S.W."/>
            <person name="Lee K.C."/>
            <person name="Kim K.K."/>
            <person name="Kim J.S."/>
            <person name="Kim D.S."/>
            <person name="Ko S.H."/>
            <person name="Yang S.H."/>
            <person name="Shin Y.K."/>
            <person name="Lee J.S."/>
        </authorList>
    </citation>
    <scope>NUCLEOTIDE SEQUENCE [LARGE SCALE GENOMIC DNA]</scope>
    <source>
        <strain evidence="2 3">KCTC 39748</strain>
    </source>
</reference>
<dbReference type="KEGG" id="nbe:Back2_19260"/>
<keyword evidence="3" id="KW-1185">Reference proteome</keyword>
<feature type="transmembrane region" description="Helical" evidence="1">
    <location>
        <begin position="30"/>
        <end position="48"/>
    </location>
</feature>
<evidence type="ECO:0000313" key="3">
    <source>
        <dbReference type="Proteomes" id="UP000271573"/>
    </source>
</evidence>
<feature type="transmembrane region" description="Helical" evidence="1">
    <location>
        <begin position="177"/>
        <end position="201"/>
    </location>
</feature>
<dbReference type="Pfam" id="PF19700">
    <property type="entry name" value="DUF6198"/>
    <property type="match status" value="1"/>
</dbReference>
<name>A0A3G9J3Q0_9ACTN</name>
<organism evidence="2 3">
    <name type="scientific">Nocardioides baekrokdamisoli</name>
    <dbReference type="NCBI Taxonomy" id="1804624"/>
    <lineage>
        <taxon>Bacteria</taxon>
        <taxon>Bacillati</taxon>
        <taxon>Actinomycetota</taxon>
        <taxon>Actinomycetes</taxon>
        <taxon>Propionibacteriales</taxon>
        <taxon>Nocardioidaceae</taxon>
        <taxon>Nocardioides</taxon>
    </lineage>
</organism>
<dbReference type="PANTHER" id="PTHR40078">
    <property type="entry name" value="INTEGRAL MEMBRANE PROTEIN-RELATED"/>
    <property type="match status" value="1"/>
</dbReference>
<dbReference type="EMBL" id="AP019307">
    <property type="protein sequence ID" value="BBH17639.1"/>
    <property type="molecule type" value="Genomic_DNA"/>
</dbReference>
<dbReference type="Proteomes" id="UP000271573">
    <property type="component" value="Chromosome"/>
</dbReference>
<evidence type="ECO:0000313" key="2">
    <source>
        <dbReference type="EMBL" id="BBH17639.1"/>
    </source>
</evidence>
<feature type="transmembrane region" description="Helical" evidence="1">
    <location>
        <begin position="128"/>
        <end position="146"/>
    </location>
</feature>
<keyword evidence="1" id="KW-1133">Transmembrane helix</keyword>
<gene>
    <name evidence="2" type="ORF">Back2_19260</name>
</gene>
<keyword evidence="1" id="KW-0472">Membrane</keyword>
<accession>A0A3G9J3Q0</accession>
<feature type="transmembrane region" description="Helical" evidence="1">
    <location>
        <begin position="96"/>
        <end position="116"/>
    </location>
</feature>